<evidence type="ECO:0000313" key="2">
    <source>
        <dbReference type="Proteomes" id="UP000503405"/>
    </source>
</evidence>
<proteinExistence type="predicted"/>
<reference evidence="1 2" key="1">
    <citation type="submission" date="2020-03" db="EMBL/GenBank/DDBJ databases">
        <authorList>
            <person name="Skorynina A."/>
            <person name="Kazantseva O."/>
            <person name="Baycher S."/>
            <person name="Piligrimova E."/>
            <person name="Kuliabin V."/>
            <person name="Shadrin A."/>
        </authorList>
    </citation>
    <scope>NUCLEOTIDE SEQUENCE [LARGE SCALE GENOMIC DNA]</scope>
</reference>
<gene>
    <name evidence="1" type="ORF">Izhevsk_210</name>
</gene>
<dbReference type="Proteomes" id="UP000503405">
    <property type="component" value="Segment"/>
</dbReference>
<name>A0A6H0X6F0_9CAUD</name>
<evidence type="ECO:0000313" key="1">
    <source>
        <dbReference type="EMBL" id="QIW89891.1"/>
    </source>
</evidence>
<dbReference type="EMBL" id="MT254578">
    <property type="protein sequence ID" value="QIW89891.1"/>
    <property type="molecule type" value="Genomic_DNA"/>
</dbReference>
<sequence>MAKEKKIKSLTLAEMKKQDKVLSETKEEFITINDTVYKVEIDVHFRQSKRNKVLDDLIKFFEAGRNDEKLYSIATPYTSLLMVKHFTSLEVPDDIEEALDYLQLLLDLGILGTIVNAMPDDQIVDLYEKLTETINEISENMSKSVAEANEILEGIENPEVRALMENGKAKE</sequence>
<keyword evidence="2" id="KW-1185">Reference proteome</keyword>
<accession>A0A6H0X6F0</accession>
<protein>
    <submittedName>
        <fullName evidence="1">Uncharacterized protein</fullName>
    </submittedName>
</protein>
<organism evidence="1 2">
    <name type="scientific">Bacillus phage Izhevsk</name>
    <dbReference type="NCBI Taxonomy" id="2724322"/>
    <lineage>
        <taxon>Viruses</taxon>
        <taxon>Duplodnaviria</taxon>
        <taxon>Heunggongvirae</taxon>
        <taxon>Uroviricota</taxon>
        <taxon>Caudoviricetes</taxon>
        <taxon>Joanripponvirinae</taxon>
        <taxon>Tsamsavirus</taxon>
        <taxon>Tsamsavirus izhevsk</taxon>
    </lineage>
</organism>